<proteinExistence type="predicted"/>
<dbReference type="EMBL" id="SNYW01000014">
    <property type="protein sequence ID" value="TDQ77559.1"/>
    <property type="molecule type" value="Genomic_DNA"/>
</dbReference>
<comment type="caution">
    <text evidence="2">The sequence shown here is derived from an EMBL/GenBank/DDBJ whole genome shotgun (WGS) entry which is preliminary data.</text>
</comment>
<keyword evidence="3" id="KW-1185">Reference proteome</keyword>
<dbReference type="OrthoDB" id="6086999at2"/>
<dbReference type="Pfam" id="PF19630">
    <property type="entry name" value="DUF6134"/>
    <property type="match status" value="1"/>
</dbReference>
<sequence>MRRLILPVLLFCGWLGQGAWAMEQSAARADKAFDPLAVYGPTASYDILRNGEPVGSHRIEFTRSGDILAVESRSDIEVRLLFLSAYSFSYVAQSHWQDGQLLTLEAKTDDDGERSVVRVAPANDGLIAAGPSGESPITPLHPLSEHWWQRFIAGEEQLNTITGAVNRIDVEPLGSAYVPMAAGIAPAARFRIDGDIQLETWYDDAGRWLGMRFLARDGSTIEYRCRACRAEMASLAGDGR</sequence>
<keyword evidence="1" id="KW-0732">Signal</keyword>
<feature type="signal peptide" evidence="1">
    <location>
        <begin position="1"/>
        <end position="21"/>
    </location>
</feature>
<protein>
    <recommendedName>
        <fullName evidence="4">Secreted protein</fullName>
    </recommendedName>
</protein>
<accession>A0A4R6WN49</accession>
<organism evidence="2 3">
    <name type="scientific">Dongia mobilis</name>
    <dbReference type="NCBI Taxonomy" id="578943"/>
    <lineage>
        <taxon>Bacteria</taxon>
        <taxon>Pseudomonadati</taxon>
        <taxon>Pseudomonadota</taxon>
        <taxon>Alphaproteobacteria</taxon>
        <taxon>Rhodospirillales</taxon>
        <taxon>Dongiaceae</taxon>
        <taxon>Dongia</taxon>
    </lineage>
</organism>
<dbReference type="Proteomes" id="UP000295783">
    <property type="component" value="Unassembled WGS sequence"/>
</dbReference>
<evidence type="ECO:0000313" key="3">
    <source>
        <dbReference type="Proteomes" id="UP000295783"/>
    </source>
</evidence>
<name>A0A4R6WN49_9PROT</name>
<reference evidence="2 3" key="1">
    <citation type="submission" date="2019-03" db="EMBL/GenBank/DDBJ databases">
        <title>Genomic Encyclopedia of Type Strains, Phase III (KMG-III): the genomes of soil and plant-associated and newly described type strains.</title>
        <authorList>
            <person name="Whitman W."/>
        </authorList>
    </citation>
    <scope>NUCLEOTIDE SEQUENCE [LARGE SCALE GENOMIC DNA]</scope>
    <source>
        <strain evidence="2 3">CGMCC 1.7660</strain>
    </source>
</reference>
<dbReference type="AlphaFoldDB" id="A0A4R6WN49"/>
<evidence type="ECO:0008006" key="4">
    <source>
        <dbReference type="Google" id="ProtNLM"/>
    </source>
</evidence>
<evidence type="ECO:0000313" key="2">
    <source>
        <dbReference type="EMBL" id="TDQ77559.1"/>
    </source>
</evidence>
<dbReference type="RefSeq" id="WP_133615149.1">
    <property type="nucleotide sequence ID" value="NZ_SNYW01000014.1"/>
</dbReference>
<feature type="chain" id="PRO_5020185895" description="Secreted protein" evidence="1">
    <location>
        <begin position="22"/>
        <end position="240"/>
    </location>
</feature>
<evidence type="ECO:0000256" key="1">
    <source>
        <dbReference type="SAM" id="SignalP"/>
    </source>
</evidence>
<gene>
    <name evidence="2" type="ORF">A8950_3711</name>
</gene>
<dbReference type="InterPro" id="IPR045767">
    <property type="entry name" value="DUF6134"/>
</dbReference>